<dbReference type="SUPFAM" id="SSF51161">
    <property type="entry name" value="Trimeric LpxA-like enzymes"/>
    <property type="match status" value="1"/>
</dbReference>
<dbReference type="Pfam" id="PF18776">
    <property type="entry name" value="Hexapep_loop"/>
    <property type="match status" value="1"/>
</dbReference>
<protein>
    <recommendedName>
        <fullName evidence="3">Transferase</fullName>
    </recommendedName>
</protein>
<dbReference type="InterPro" id="IPR011004">
    <property type="entry name" value="Trimer_LpxA-like_sf"/>
</dbReference>
<comment type="caution">
    <text evidence="1">The sequence shown here is derived from an EMBL/GenBank/DDBJ whole genome shotgun (WGS) entry which is preliminary data.</text>
</comment>
<dbReference type="RefSeq" id="WP_281792310.1">
    <property type="nucleotide sequence ID" value="NZ_BSDR01000001.1"/>
</dbReference>
<name>A0A9W6D4Y3_9BACT</name>
<evidence type="ECO:0000313" key="2">
    <source>
        <dbReference type="Proteomes" id="UP001144372"/>
    </source>
</evidence>
<dbReference type="AlphaFoldDB" id="A0A9W6D4Y3"/>
<dbReference type="InterPro" id="IPR040730">
    <property type="entry name" value="Hexapep_loop"/>
</dbReference>
<dbReference type="Proteomes" id="UP001144372">
    <property type="component" value="Unassembled WGS sequence"/>
</dbReference>
<dbReference type="EMBL" id="BSDR01000001">
    <property type="protein sequence ID" value="GLI33296.1"/>
    <property type="molecule type" value="Genomic_DNA"/>
</dbReference>
<sequence length="474" mass="53199">MKKLERLLNRIIDRVNVNLREPAFDVGPYVRGLIPWEKFVRFYAFYGLTLEHPLHFHFHHSSLAGSYFLGKCIVDNAVLYKSDIRGDELKSRGDVFRYRGLDIPLHDDEVIRIKDSFLVKNLVHNNSHDPESPEEFLIQNTVALQYANIHGSPVEGSFLGPFATVDLTTVHDCVIGKYAYVQTGEVTHRYVEDGQIWIHADNAFNFNFHFHPDDLNRYVHLVPGEVPTGIFMDFLEERKRDFISAFESVELKPNIVVPEGASVSRYAVIKGNTSIGENVLVAQRAYLENACLGKGSNAQENCYIINSRLEGFNITAHGGKVIHARLGKKVFVGFNAFLQGKPDCSLSIGEGSIVMPHTIIDLKESLDIPPGQLVWGYITNKKDLSRHSISLEELSRSEGEIVIGAMIFQGNGGDFVNAFQKRIEHILEANGAYYAKATGNRGHAQYVQSISFNIIQPYLEGDLGGMYPTIDICP</sequence>
<gene>
    <name evidence="1" type="ORF">DAMNIGENAA_07290</name>
</gene>
<reference evidence="1" key="1">
    <citation type="submission" date="2022-12" db="EMBL/GenBank/DDBJ databases">
        <title>Reference genome sequencing for broad-spectrum identification of bacterial and archaeal isolates by mass spectrometry.</title>
        <authorList>
            <person name="Sekiguchi Y."/>
            <person name="Tourlousse D.M."/>
        </authorList>
    </citation>
    <scope>NUCLEOTIDE SEQUENCE</scope>
    <source>
        <strain evidence="1">ASRB1</strain>
    </source>
</reference>
<keyword evidence="2" id="KW-1185">Reference proteome</keyword>
<organism evidence="1 2">
    <name type="scientific">Desulforhabdus amnigena</name>
    <dbReference type="NCBI Taxonomy" id="40218"/>
    <lineage>
        <taxon>Bacteria</taxon>
        <taxon>Pseudomonadati</taxon>
        <taxon>Thermodesulfobacteriota</taxon>
        <taxon>Syntrophobacteria</taxon>
        <taxon>Syntrophobacterales</taxon>
        <taxon>Syntrophobacteraceae</taxon>
        <taxon>Desulforhabdus</taxon>
    </lineage>
</organism>
<evidence type="ECO:0008006" key="3">
    <source>
        <dbReference type="Google" id="ProtNLM"/>
    </source>
</evidence>
<accession>A0A9W6D4Y3</accession>
<dbReference type="Gene3D" id="2.160.10.10">
    <property type="entry name" value="Hexapeptide repeat proteins"/>
    <property type="match status" value="2"/>
</dbReference>
<evidence type="ECO:0000313" key="1">
    <source>
        <dbReference type="EMBL" id="GLI33296.1"/>
    </source>
</evidence>
<proteinExistence type="predicted"/>